<proteinExistence type="predicted"/>
<dbReference type="Gene3D" id="2.60.120.200">
    <property type="match status" value="1"/>
</dbReference>
<evidence type="ECO:0000259" key="1">
    <source>
        <dbReference type="Pfam" id="PF21294"/>
    </source>
</evidence>
<dbReference type="Pfam" id="PF21294">
    <property type="entry name" value="Polysacc_lyase_14"/>
    <property type="match status" value="1"/>
</dbReference>
<dbReference type="InterPro" id="IPR048958">
    <property type="entry name" value="Polysacc_lyase_14"/>
</dbReference>
<dbReference type="PANTHER" id="PTHR40124">
    <property type="match status" value="1"/>
</dbReference>
<dbReference type="Proteomes" id="UP000030746">
    <property type="component" value="Unassembled WGS sequence"/>
</dbReference>
<sequence>FTSIVLSGILWKKNDFNAQKPLDGFYRLPKGHFDEDSLSIVKDPAGGKGNVMKIFIEKGHYVKIHSHRGAQFYTSTVTPRDSMTLSYDVYFQKGMDYVIGGKLPGMYGGATNCTGGRHSDACLTTRFMWRQAGEGELYAYMPPPKDQVKNFCNSNNIICDPVYGISVGNGTWSFKTGRWENIAQHIHLNKPGHKDGYAIIWYNGKKVYEIRNVNFRNHDNIKMKGLFFSVFFGGGEPMWAPTGDSNIYFKNFIVSSKESHPAHLVG</sequence>
<dbReference type="GeneID" id="20234692"/>
<organism evidence="2 3">
    <name type="scientific">Lottia gigantea</name>
    <name type="common">Giant owl limpet</name>
    <dbReference type="NCBI Taxonomy" id="225164"/>
    <lineage>
        <taxon>Eukaryota</taxon>
        <taxon>Metazoa</taxon>
        <taxon>Spiralia</taxon>
        <taxon>Lophotrochozoa</taxon>
        <taxon>Mollusca</taxon>
        <taxon>Gastropoda</taxon>
        <taxon>Patellogastropoda</taxon>
        <taxon>Lottioidea</taxon>
        <taxon>Lottiidae</taxon>
        <taxon>Lottia</taxon>
    </lineage>
</organism>
<gene>
    <name evidence="2" type="ORF">LOTGIDRAFT_143454</name>
</gene>
<dbReference type="CTD" id="20234692"/>
<dbReference type="KEGG" id="lgi:LOTGIDRAFT_143454"/>
<evidence type="ECO:0000313" key="2">
    <source>
        <dbReference type="EMBL" id="ESO97122.1"/>
    </source>
</evidence>
<feature type="non-terminal residue" evidence="2">
    <location>
        <position position="1"/>
    </location>
</feature>
<name>V4AJ68_LOTGI</name>
<dbReference type="HOGENOM" id="CLU_049744_0_1_1"/>
<dbReference type="EMBL" id="KB201334">
    <property type="protein sequence ID" value="ESO97122.1"/>
    <property type="molecule type" value="Genomic_DNA"/>
</dbReference>
<dbReference type="PANTHER" id="PTHR40124:SF1">
    <property type="entry name" value="DISAGGREGATASE RELATED REPEAT PROTEIN"/>
    <property type="match status" value="1"/>
</dbReference>
<dbReference type="RefSeq" id="XP_009052195.1">
    <property type="nucleotide sequence ID" value="XM_009053947.1"/>
</dbReference>
<dbReference type="OrthoDB" id="10069995at2759"/>
<evidence type="ECO:0000313" key="3">
    <source>
        <dbReference type="Proteomes" id="UP000030746"/>
    </source>
</evidence>
<feature type="domain" description="Polysaccharide lyase 14" evidence="1">
    <location>
        <begin position="48"/>
        <end position="252"/>
    </location>
</feature>
<reference evidence="2 3" key="1">
    <citation type="journal article" date="2013" name="Nature">
        <title>Insights into bilaterian evolution from three spiralian genomes.</title>
        <authorList>
            <person name="Simakov O."/>
            <person name="Marletaz F."/>
            <person name="Cho S.J."/>
            <person name="Edsinger-Gonzales E."/>
            <person name="Havlak P."/>
            <person name="Hellsten U."/>
            <person name="Kuo D.H."/>
            <person name="Larsson T."/>
            <person name="Lv J."/>
            <person name="Arendt D."/>
            <person name="Savage R."/>
            <person name="Osoegawa K."/>
            <person name="de Jong P."/>
            <person name="Grimwood J."/>
            <person name="Chapman J.A."/>
            <person name="Shapiro H."/>
            <person name="Aerts A."/>
            <person name="Otillar R.P."/>
            <person name="Terry A.Y."/>
            <person name="Boore J.L."/>
            <person name="Grigoriev I.V."/>
            <person name="Lindberg D.R."/>
            <person name="Seaver E.C."/>
            <person name="Weisblat D.A."/>
            <person name="Putnam N.H."/>
            <person name="Rokhsar D.S."/>
        </authorList>
    </citation>
    <scope>NUCLEOTIDE SEQUENCE [LARGE SCALE GENOMIC DNA]</scope>
</reference>
<accession>V4AJ68</accession>
<keyword evidence="3" id="KW-1185">Reference proteome</keyword>
<protein>
    <recommendedName>
        <fullName evidence="1">Polysaccharide lyase 14 domain-containing protein</fullName>
    </recommendedName>
</protein>
<dbReference type="AlphaFoldDB" id="V4AJ68"/>